<proteinExistence type="predicted"/>
<sequence length="235" mass="25209">MGLDVRDSKDLPASKTEEFYDTVLAPSFVDSELIPRAEFLADLNDPRGETVASVALGDAGEILGGAVGQWFPQCRVMLTAYLATRPGRRGGGVGGKILRAVAADWQRRVDPLLIVGEVEDPRHHTDIGFGDPERRLKFYAAAGAKIIRVPYFQPAIHADGDRVPHLYLMTFAVADECRRGDHGIDAAPVRGFLAANLAANEGSVDPDDPATAALLDAVSGPTVELLDPKTTRIDP</sequence>
<dbReference type="EMBL" id="WBMO01000001">
    <property type="protein sequence ID" value="MDV2475722.1"/>
    <property type="molecule type" value="Genomic_DNA"/>
</dbReference>
<name>A0ABU3WNZ8_9NOCA</name>
<accession>A0ABU3WNZ8</accession>
<keyword evidence="2" id="KW-1185">Reference proteome</keyword>
<organism evidence="1 2">
    <name type="scientific">Rhodococcus zopfii</name>
    <dbReference type="NCBI Taxonomy" id="43772"/>
    <lineage>
        <taxon>Bacteria</taxon>
        <taxon>Bacillati</taxon>
        <taxon>Actinomycetota</taxon>
        <taxon>Actinomycetes</taxon>
        <taxon>Mycobacteriales</taxon>
        <taxon>Nocardiaceae</taxon>
        <taxon>Rhodococcus</taxon>
    </lineage>
</organism>
<evidence type="ECO:0000313" key="1">
    <source>
        <dbReference type="EMBL" id="MDV2475722.1"/>
    </source>
</evidence>
<dbReference type="InterPro" id="IPR016181">
    <property type="entry name" value="Acyl_CoA_acyltransferase"/>
</dbReference>
<dbReference type="SUPFAM" id="SSF55729">
    <property type="entry name" value="Acyl-CoA N-acyltransferases (Nat)"/>
    <property type="match status" value="1"/>
</dbReference>
<reference evidence="1 2" key="1">
    <citation type="submission" date="2019-10" db="EMBL/GenBank/DDBJ databases">
        <title>Draft Genome Assembly of Rhodococcus zopfii DSM44189.</title>
        <authorList>
            <person name="Sutton J.M."/>
            <person name="Akob D.M."/>
            <person name="Bushman T.J."/>
        </authorList>
    </citation>
    <scope>NUCLEOTIDE SEQUENCE [LARGE SCALE GENOMIC DNA]</scope>
    <source>
        <strain evidence="1 2">DSM 44189</strain>
    </source>
</reference>
<dbReference type="Proteomes" id="UP001275440">
    <property type="component" value="Unassembled WGS sequence"/>
</dbReference>
<gene>
    <name evidence="1" type="ORF">F8M49_10655</name>
</gene>
<comment type="caution">
    <text evidence="1">The sequence shown here is derived from an EMBL/GenBank/DDBJ whole genome shotgun (WGS) entry which is preliminary data.</text>
</comment>
<protein>
    <submittedName>
        <fullName evidence="1">N-acetyltransferase</fullName>
    </submittedName>
</protein>
<evidence type="ECO:0000313" key="2">
    <source>
        <dbReference type="Proteomes" id="UP001275440"/>
    </source>
</evidence>
<dbReference type="Gene3D" id="3.40.630.30">
    <property type="match status" value="1"/>
</dbReference>